<dbReference type="CDD" id="cd00018">
    <property type="entry name" value="AP2"/>
    <property type="match status" value="1"/>
</dbReference>
<dbReference type="PROSITE" id="PS51032">
    <property type="entry name" value="AP2_ERF"/>
    <property type="match status" value="1"/>
</dbReference>
<dbReference type="GO" id="GO:0003700">
    <property type="term" value="F:DNA-binding transcription factor activity"/>
    <property type="evidence" value="ECO:0007669"/>
    <property type="project" value="InterPro"/>
</dbReference>
<dbReference type="SUPFAM" id="SSF54171">
    <property type="entry name" value="DNA-binding domain"/>
    <property type="match status" value="1"/>
</dbReference>
<dbReference type="InterPro" id="IPR016177">
    <property type="entry name" value="DNA-bd_dom_sf"/>
</dbReference>
<dbReference type="InterPro" id="IPR001471">
    <property type="entry name" value="AP2/ERF_dom"/>
</dbReference>
<comment type="subcellular location">
    <subcellularLocation>
        <location evidence="1">Nucleus</location>
    </subcellularLocation>
</comment>
<keyword evidence="9" id="KW-1185">Reference proteome</keyword>
<evidence type="ECO:0000256" key="3">
    <source>
        <dbReference type="ARBA" id="ARBA00023125"/>
    </source>
</evidence>
<proteinExistence type="predicted"/>
<evidence type="ECO:0000256" key="5">
    <source>
        <dbReference type="ARBA" id="ARBA00023242"/>
    </source>
</evidence>
<evidence type="ECO:0000259" key="7">
    <source>
        <dbReference type="PROSITE" id="PS51032"/>
    </source>
</evidence>
<keyword evidence="5" id="KW-0539">Nucleus</keyword>
<dbReference type="PANTHER" id="PTHR31194:SF166">
    <property type="entry name" value="PATHOGENESIS-RELATED GENES TRANSCRIPTIONAL ACTIVATOR PTI6"/>
    <property type="match status" value="1"/>
</dbReference>
<sequence>MDDARQHHLRPRHAAGGRVVRVRFADSDATDSESSDECHRLLHEIGQPLPSSPAPAPAPQRNRLSRTADRPFRGVRRRPWGKYAAEIRDPGLAGKRRWLGTFDTAEEAAAVYDAAALRIRGRRAVTNFPSSPAAVSPAPSLALAALPPAPSPAPEAETSSASTVVDAGGGGGDDEVTGVPPPPPWFGEDGGPLELLDFGLPPAAAKRGQWEEEFGDLGDLDDLFDLPL</sequence>
<evidence type="ECO:0000256" key="2">
    <source>
        <dbReference type="ARBA" id="ARBA00023015"/>
    </source>
</evidence>
<feature type="region of interest" description="Disordered" evidence="6">
    <location>
        <begin position="147"/>
        <end position="193"/>
    </location>
</feature>
<keyword evidence="3" id="KW-0238">DNA-binding</keyword>
<evidence type="ECO:0000313" key="8">
    <source>
        <dbReference type="EMBL" id="CAD6258658.1"/>
    </source>
</evidence>
<dbReference type="Gene3D" id="3.30.730.10">
    <property type="entry name" value="AP2/ERF domain"/>
    <property type="match status" value="1"/>
</dbReference>
<feature type="region of interest" description="Disordered" evidence="6">
    <location>
        <begin position="1"/>
        <end position="70"/>
    </location>
</feature>
<evidence type="ECO:0000313" key="9">
    <source>
        <dbReference type="Proteomes" id="UP000604825"/>
    </source>
</evidence>
<dbReference type="FunFam" id="3.30.730.10:FF:000001">
    <property type="entry name" value="Ethylene-responsive transcription factor 2"/>
    <property type="match status" value="1"/>
</dbReference>
<evidence type="ECO:0000256" key="4">
    <source>
        <dbReference type="ARBA" id="ARBA00023163"/>
    </source>
</evidence>
<feature type="compositionally biased region" description="Low complexity" evidence="6">
    <location>
        <begin position="154"/>
        <end position="166"/>
    </location>
</feature>
<evidence type="ECO:0000256" key="6">
    <source>
        <dbReference type="SAM" id="MobiDB-lite"/>
    </source>
</evidence>
<organism evidence="8 9">
    <name type="scientific">Miscanthus lutarioriparius</name>
    <dbReference type="NCBI Taxonomy" id="422564"/>
    <lineage>
        <taxon>Eukaryota</taxon>
        <taxon>Viridiplantae</taxon>
        <taxon>Streptophyta</taxon>
        <taxon>Embryophyta</taxon>
        <taxon>Tracheophyta</taxon>
        <taxon>Spermatophyta</taxon>
        <taxon>Magnoliopsida</taxon>
        <taxon>Liliopsida</taxon>
        <taxon>Poales</taxon>
        <taxon>Poaceae</taxon>
        <taxon>PACMAD clade</taxon>
        <taxon>Panicoideae</taxon>
        <taxon>Andropogonodae</taxon>
        <taxon>Andropogoneae</taxon>
        <taxon>Saccharinae</taxon>
        <taxon>Miscanthus</taxon>
    </lineage>
</organism>
<evidence type="ECO:0000256" key="1">
    <source>
        <dbReference type="ARBA" id="ARBA00004123"/>
    </source>
</evidence>
<dbReference type="Pfam" id="PF00847">
    <property type="entry name" value="AP2"/>
    <property type="match status" value="1"/>
</dbReference>
<dbReference type="PANTHER" id="PTHR31194">
    <property type="entry name" value="SHN SHINE , DNA BINDING / TRANSCRIPTION FACTOR"/>
    <property type="match status" value="1"/>
</dbReference>
<protein>
    <recommendedName>
        <fullName evidence="7">AP2/ERF domain-containing protein</fullName>
    </recommendedName>
</protein>
<feature type="domain" description="AP2/ERF" evidence="7">
    <location>
        <begin position="71"/>
        <end position="129"/>
    </location>
</feature>
<keyword evidence="4" id="KW-0804">Transcription</keyword>
<dbReference type="Proteomes" id="UP000604825">
    <property type="component" value="Unassembled WGS sequence"/>
</dbReference>
<dbReference type="PRINTS" id="PR00367">
    <property type="entry name" value="ETHRSPELEMNT"/>
</dbReference>
<dbReference type="GO" id="GO:0005634">
    <property type="term" value="C:nucleus"/>
    <property type="evidence" value="ECO:0007669"/>
    <property type="project" value="UniProtKB-SubCell"/>
</dbReference>
<keyword evidence="2" id="KW-0805">Transcription regulation</keyword>
<dbReference type="OrthoDB" id="1920638at2759"/>
<reference evidence="8" key="1">
    <citation type="submission" date="2020-10" db="EMBL/GenBank/DDBJ databases">
        <authorList>
            <person name="Han B."/>
            <person name="Lu T."/>
            <person name="Zhao Q."/>
            <person name="Huang X."/>
            <person name="Zhao Y."/>
        </authorList>
    </citation>
    <scope>NUCLEOTIDE SEQUENCE</scope>
</reference>
<accession>A0A811QI25</accession>
<dbReference type="SMART" id="SM00380">
    <property type="entry name" value="AP2"/>
    <property type="match status" value="1"/>
</dbReference>
<dbReference type="EMBL" id="CAJGYO010000010">
    <property type="protein sequence ID" value="CAD6258658.1"/>
    <property type="molecule type" value="Genomic_DNA"/>
</dbReference>
<dbReference type="GO" id="GO:0003677">
    <property type="term" value="F:DNA binding"/>
    <property type="evidence" value="ECO:0007669"/>
    <property type="project" value="UniProtKB-KW"/>
</dbReference>
<comment type="caution">
    <text evidence="8">The sequence shown here is derived from an EMBL/GenBank/DDBJ whole genome shotgun (WGS) entry which is preliminary data.</text>
</comment>
<name>A0A811QI25_9POAL</name>
<gene>
    <name evidence="8" type="ORF">NCGR_LOCUS42126</name>
</gene>
<dbReference type="InterPro" id="IPR036955">
    <property type="entry name" value="AP2/ERF_dom_sf"/>
</dbReference>
<dbReference type="InterPro" id="IPR050913">
    <property type="entry name" value="AP2/ERF_ERF"/>
</dbReference>
<dbReference type="AlphaFoldDB" id="A0A811QI25"/>